<comment type="caution">
    <text evidence="4">The sequence shown here is derived from an EMBL/GenBank/DDBJ whole genome shotgun (WGS) entry which is preliminary data.</text>
</comment>
<keyword evidence="2" id="KW-0067">ATP-binding</keyword>
<feature type="domain" description="HTH luxR-type" evidence="3">
    <location>
        <begin position="856"/>
        <end position="921"/>
    </location>
</feature>
<dbReference type="SUPFAM" id="SSF52540">
    <property type="entry name" value="P-loop containing nucleoside triphosphate hydrolases"/>
    <property type="match status" value="1"/>
</dbReference>
<dbReference type="RefSeq" id="WP_184839462.1">
    <property type="nucleotide sequence ID" value="NZ_JACHMN010000002.1"/>
</dbReference>
<evidence type="ECO:0000313" key="5">
    <source>
        <dbReference type="Proteomes" id="UP000587527"/>
    </source>
</evidence>
<gene>
    <name evidence="4" type="ORF">F4553_004802</name>
</gene>
<keyword evidence="4" id="KW-0238">DNA-binding</keyword>
<dbReference type="GO" id="GO:0005737">
    <property type="term" value="C:cytoplasm"/>
    <property type="evidence" value="ECO:0007669"/>
    <property type="project" value="TreeGrafter"/>
</dbReference>
<dbReference type="InterPro" id="IPR036388">
    <property type="entry name" value="WH-like_DNA-bd_sf"/>
</dbReference>
<evidence type="ECO:0000313" key="4">
    <source>
        <dbReference type="EMBL" id="MBB5871423.1"/>
    </source>
</evidence>
<sequence>MGWGVEMAFVGRTAELAALVAHAEATIAAGRLRVVLILAAPGAGASGLVDEFLRRADTRVVRATAPRRPGGPPLRTWHRFLDELGEPGEPAAEETIWAMERRLVAALAGAVATSGPLVGFLDDLHRADDATMGLLAELADRAPAVPVLLIAVVRPDDDADLPTGPAVHRLWLRGLDTDEVAELLTELVGHPIPAQLAHQLWRRTDGAPAVLSAIAGQVRPGDDGRRRVTLRWPDALAAETAARLAGLSVAAHRALGIAAVVGREFDLSIVEPVIGDGALVALDEAVEAGLLRVLPEQVFAFTTALTREICYDSLGLATAAAIHEAVADSLIGLGARVGERAPTVGELTHHLVQATVLGGAERLDRAIAAAVASAQAAASAEDFEEAIAGYAVACDLAARAQWQPGLLGRLYVALGSAHLALAARSTGDVVDTYRTAGREALAAAARQARHSGDSMLLAAAALGYGSRPGRDATAAPPDPDRRSALMEALAALNGDGGADLSTVARLRARLAIELAPSGEAVRLAADALSAARECADPRAMAEALLASGGVGLAEHRQAIREAGVLGERGLLARAHQSAAALLLGVGEVAAADRQLAVVAGLSGVAWSAGLAAAHRSLLAGRVGEAADQAAGAREAGAWAGSGAADLAYAAQLAAIALVVGVPGEVSAALSRIAAPQPWWVSAAAAWTAAAEGQSELASALMDEVLGAPEGIDSWTALLLSEAVLLVGEPGPVPVLLAALGSAESGGAGRAGGSVDAKAWVVVGPAVASAGPVALAQARLLTASGDLPEAARQLEIAGRGVGSTPWLPWLRLARARWLLARNASGDGEAAAKELKAARVGAADRGLVGLVARIDTVVPSETGSLTRRERDVLELAVAGASAKEIAERLVIGERTVETHLANIYRKFGVRNRVELITRISEGLPSSGGT</sequence>
<protein>
    <submittedName>
        <fullName evidence="4">DNA-binding CsgD family transcriptional regulator/nitroreductase</fullName>
    </submittedName>
</protein>
<dbReference type="SMART" id="SM00421">
    <property type="entry name" value="HTH_LUXR"/>
    <property type="match status" value="1"/>
</dbReference>
<dbReference type="EMBL" id="JACHMN010000002">
    <property type="protein sequence ID" value="MBB5871423.1"/>
    <property type="molecule type" value="Genomic_DNA"/>
</dbReference>
<dbReference type="InterPro" id="IPR041664">
    <property type="entry name" value="AAA_16"/>
</dbReference>
<organism evidence="4 5">
    <name type="scientific">Allocatelliglobosispora scoriae</name>
    <dbReference type="NCBI Taxonomy" id="643052"/>
    <lineage>
        <taxon>Bacteria</taxon>
        <taxon>Bacillati</taxon>
        <taxon>Actinomycetota</taxon>
        <taxon>Actinomycetes</taxon>
        <taxon>Micromonosporales</taxon>
        <taxon>Micromonosporaceae</taxon>
        <taxon>Allocatelliglobosispora</taxon>
    </lineage>
</organism>
<keyword evidence="5" id="KW-1185">Reference proteome</keyword>
<dbReference type="Gene3D" id="1.10.10.10">
    <property type="entry name" value="Winged helix-like DNA-binding domain superfamily/Winged helix DNA-binding domain"/>
    <property type="match status" value="1"/>
</dbReference>
<dbReference type="GO" id="GO:0006355">
    <property type="term" value="P:regulation of DNA-templated transcription"/>
    <property type="evidence" value="ECO:0007669"/>
    <property type="project" value="InterPro"/>
</dbReference>
<dbReference type="CDD" id="cd06170">
    <property type="entry name" value="LuxR_C_like"/>
    <property type="match status" value="1"/>
</dbReference>
<dbReference type="GO" id="GO:0005524">
    <property type="term" value="F:ATP binding"/>
    <property type="evidence" value="ECO:0007669"/>
    <property type="project" value="UniProtKB-KW"/>
</dbReference>
<dbReference type="AlphaFoldDB" id="A0A841BWY5"/>
<dbReference type="GO" id="GO:0004016">
    <property type="term" value="F:adenylate cyclase activity"/>
    <property type="evidence" value="ECO:0007669"/>
    <property type="project" value="TreeGrafter"/>
</dbReference>
<dbReference type="Pfam" id="PF13191">
    <property type="entry name" value="AAA_16"/>
    <property type="match status" value="1"/>
</dbReference>
<proteinExistence type="predicted"/>
<dbReference type="SUPFAM" id="SSF46894">
    <property type="entry name" value="C-terminal effector domain of the bipartite response regulators"/>
    <property type="match status" value="1"/>
</dbReference>
<name>A0A841BWY5_9ACTN</name>
<dbReference type="InterPro" id="IPR027417">
    <property type="entry name" value="P-loop_NTPase"/>
</dbReference>
<dbReference type="Proteomes" id="UP000587527">
    <property type="component" value="Unassembled WGS sequence"/>
</dbReference>
<dbReference type="InterPro" id="IPR016032">
    <property type="entry name" value="Sig_transdc_resp-reg_C-effctor"/>
</dbReference>
<evidence type="ECO:0000259" key="3">
    <source>
        <dbReference type="PROSITE" id="PS50043"/>
    </source>
</evidence>
<dbReference type="PANTHER" id="PTHR16305">
    <property type="entry name" value="TESTICULAR SOLUBLE ADENYLYL CYCLASE"/>
    <property type="match status" value="1"/>
</dbReference>
<reference evidence="4 5" key="1">
    <citation type="submission" date="2020-08" db="EMBL/GenBank/DDBJ databases">
        <title>Sequencing the genomes of 1000 actinobacteria strains.</title>
        <authorList>
            <person name="Klenk H.-P."/>
        </authorList>
    </citation>
    <scope>NUCLEOTIDE SEQUENCE [LARGE SCALE GENOMIC DNA]</scope>
    <source>
        <strain evidence="4 5">DSM 45362</strain>
    </source>
</reference>
<keyword evidence="1" id="KW-0547">Nucleotide-binding</keyword>
<evidence type="ECO:0000256" key="1">
    <source>
        <dbReference type="ARBA" id="ARBA00022741"/>
    </source>
</evidence>
<dbReference type="PRINTS" id="PR00038">
    <property type="entry name" value="HTHLUXR"/>
</dbReference>
<dbReference type="PROSITE" id="PS50043">
    <property type="entry name" value="HTH_LUXR_2"/>
    <property type="match status" value="1"/>
</dbReference>
<dbReference type="PANTHER" id="PTHR16305:SF35">
    <property type="entry name" value="TRANSCRIPTIONAL ACTIVATOR DOMAIN"/>
    <property type="match status" value="1"/>
</dbReference>
<dbReference type="Pfam" id="PF00196">
    <property type="entry name" value="GerE"/>
    <property type="match status" value="1"/>
</dbReference>
<dbReference type="PROSITE" id="PS00622">
    <property type="entry name" value="HTH_LUXR_1"/>
    <property type="match status" value="1"/>
</dbReference>
<evidence type="ECO:0000256" key="2">
    <source>
        <dbReference type="ARBA" id="ARBA00022840"/>
    </source>
</evidence>
<dbReference type="GO" id="GO:0003677">
    <property type="term" value="F:DNA binding"/>
    <property type="evidence" value="ECO:0007669"/>
    <property type="project" value="UniProtKB-KW"/>
</dbReference>
<accession>A0A841BWY5</accession>
<dbReference type="InterPro" id="IPR000792">
    <property type="entry name" value="Tscrpt_reg_LuxR_C"/>
</dbReference>